<sequence length="46" mass="4962">MKKTVLATALVSLYAPSLFAQEADSTKVDETIVVTANRFEQTQSSA</sequence>
<evidence type="ECO:0000313" key="3">
    <source>
        <dbReference type="EMBL" id="GAM75805.1"/>
    </source>
</evidence>
<feature type="chain" id="PRO_5002122806" description="TonB-dependent receptor" evidence="2">
    <location>
        <begin position="21"/>
        <end position="46"/>
    </location>
</feature>
<comment type="caution">
    <text evidence="3">The sequence shown here is derived from an EMBL/GenBank/DDBJ whole genome shotgun (WGS) entry which is preliminary data.</text>
</comment>
<feature type="signal peptide" evidence="2">
    <location>
        <begin position="1"/>
        <end position="20"/>
    </location>
</feature>
<dbReference type="AlphaFoldDB" id="A0A0B8Q810"/>
<dbReference type="EMBL" id="BBSC01000005">
    <property type="protein sequence ID" value="GAM75805.1"/>
    <property type="molecule type" value="Genomic_DNA"/>
</dbReference>
<name>A0A0B8Q810_9VIBR</name>
<dbReference type="InterPro" id="IPR010916">
    <property type="entry name" value="TonB_box_CS"/>
</dbReference>
<dbReference type="PROSITE" id="PS00430">
    <property type="entry name" value="TONB_DEPENDENT_REC_1"/>
    <property type="match status" value="1"/>
</dbReference>
<dbReference type="Proteomes" id="UP000031666">
    <property type="component" value="Unassembled WGS sequence"/>
</dbReference>
<reference evidence="3 4" key="1">
    <citation type="submission" date="2015-01" db="EMBL/GenBank/DDBJ databases">
        <title>Vibrio sp. C94 JCM 19241 whole genome shotgun sequence.</title>
        <authorList>
            <person name="Sawabe T."/>
            <person name="Meirelles P."/>
            <person name="Feng G."/>
            <person name="Sayaka M."/>
            <person name="Hattori M."/>
            <person name="Ohkuma M."/>
        </authorList>
    </citation>
    <scope>NUCLEOTIDE SEQUENCE [LARGE SCALE GENOMIC DNA]</scope>
    <source>
        <strain evidence="4">JCM 19241</strain>
    </source>
</reference>
<dbReference type="GO" id="GO:0006811">
    <property type="term" value="P:monoatomic ion transport"/>
    <property type="evidence" value="ECO:0007669"/>
    <property type="project" value="UniProtKB-KW"/>
</dbReference>
<accession>A0A0B8Q810</accession>
<proteinExistence type="predicted"/>
<evidence type="ECO:0000256" key="1">
    <source>
        <dbReference type="ARBA" id="ARBA00023065"/>
    </source>
</evidence>
<evidence type="ECO:0000256" key="2">
    <source>
        <dbReference type="SAM" id="SignalP"/>
    </source>
</evidence>
<protein>
    <recommendedName>
        <fullName evidence="5">TonB-dependent receptor</fullName>
    </recommendedName>
</protein>
<gene>
    <name evidence="3" type="ORF">JCM19241_103</name>
</gene>
<keyword evidence="1" id="KW-0813">Transport</keyword>
<keyword evidence="2" id="KW-0732">Signal</keyword>
<dbReference type="STRING" id="1481914.JCM19241_103"/>
<reference evidence="3 4" key="2">
    <citation type="submission" date="2015-01" db="EMBL/GenBank/DDBJ databases">
        <authorList>
            <consortium name="NBRP consortium"/>
            <person name="Sawabe T."/>
            <person name="Meirelles P."/>
            <person name="Feng G."/>
            <person name="Sayaka M."/>
            <person name="Hattori M."/>
            <person name="Ohkuma M."/>
        </authorList>
    </citation>
    <scope>NUCLEOTIDE SEQUENCE [LARGE SCALE GENOMIC DNA]</scope>
    <source>
        <strain evidence="4">JCM 19241</strain>
    </source>
</reference>
<organism evidence="3 4">
    <name type="scientific">Vibrio ishigakensis</name>
    <dbReference type="NCBI Taxonomy" id="1481914"/>
    <lineage>
        <taxon>Bacteria</taxon>
        <taxon>Pseudomonadati</taxon>
        <taxon>Pseudomonadota</taxon>
        <taxon>Gammaproteobacteria</taxon>
        <taxon>Vibrionales</taxon>
        <taxon>Vibrionaceae</taxon>
        <taxon>Vibrio</taxon>
    </lineage>
</organism>
<evidence type="ECO:0008006" key="5">
    <source>
        <dbReference type="Google" id="ProtNLM"/>
    </source>
</evidence>
<evidence type="ECO:0000313" key="4">
    <source>
        <dbReference type="Proteomes" id="UP000031666"/>
    </source>
</evidence>
<keyword evidence="1" id="KW-0406">Ion transport</keyword>